<organism evidence="1 2">
    <name type="scientific">Marinobacter salsuginis</name>
    <dbReference type="NCBI Taxonomy" id="418719"/>
    <lineage>
        <taxon>Bacteria</taxon>
        <taxon>Pseudomonadati</taxon>
        <taxon>Pseudomonadota</taxon>
        <taxon>Gammaproteobacteria</taxon>
        <taxon>Pseudomonadales</taxon>
        <taxon>Marinobacteraceae</taxon>
        <taxon>Marinobacter</taxon>
    </lineage>
</organism>
<dbReference type="EMBL" id="BGZI01000011">
    <property type="protein sequence ID" value="GBO88374.1"/>
    <property type="molecule type" value="Genomic_DNA"/>
</dbReference>
<accession>A0A5M3PZL6</accession>
<reference evidence="1 2" key="1">
    <citation type="journal article" date="2019" name="J. Gen. Appl. Microbiol.">
        <title>Aerobic degradation of cis-dichloroethene by the marine bacterium Marinobacter salsuginis strain 5N-3.</title>
        <authorList>
            <person name="Inoue Y."/>
            <person name="Fukunaga Y."/>
            <person name="Katsumata H."/>
            <person name="Ohji S."/>
            <person name="Hosoyama A."/>
            <person name="Mori K."/>
            <person name="Ando K."/>
        </authorList>
    </citation>
    <scope>NUCLEOTIDE SEQUENCE [LARGE SCALE GENOMIC DNA]</scope>
    <source>
        <strain evidence="1 2">NBRC 109114</strain>
    </source>
</reference>
<dbReference type="AlphaFoldDB" id="A0A5M3PZL6"/>
<protein>
    <submittedName>
        <fullName evidence="1">Uncharacterized protein</fullName>
    </submittedName>
</protein>
<proteinExistence type="predicted"/>
<evidence type="ECO:0000313" key="2">
    <source>
        <dbReference type="Proteomes" id="UP000387223"/>
    </source>
</evidence>
<dbReference type="Proteomes" id="UP000387223">
    <property type="component" value="Unassembled WGS sequence"/>
</dbReference>
<evidence type="ECO:0000313" key="1">
    <source>
        <dbReference type="EMBL" id="GBO88374.1"/>
    </source>
</evidence>
<gene>
    <name evidence="1" type="ORF">MSSD14B_20420</name>
</gene>
<sequence length="56" mass="6101">MSLYANVRLLLANETPGKASKTTMNVRQSAADNLSKHCFFAKVTSEDICASYQGSM</sequence>
<comment type="caution">
    <text evidence="1">The sequence shown here is derived from an EMBL/GenBank/DDBJ whole genome shotgun (WGS) entry which is preliminary data.</text>
</comment>
<name>A0A5M3PZL6_9GAMM</name>